<dbReference type="AlphaFoldDB" id="A0A699GXW7"/>
<proteinExistence type="predicted"/>
<dbReference type="PANTHER" id="PTHR45728">
    <property type="entry name" value="ACETYL-COA CARBOXYLASE, ISOFORM A"/>
    <property type="match status" value="1"/>
</dbReference>
<comment type="caution">
    <text evidence="3">The sequence shown here is derived from an EMBL/GenBank/DDBJ whole genome shotgun (WGS) entry which is preliminary data.</text>
</comment>
<dbReference type="InterPro" id="IPR049076">
    <property type="entry name" value="ACCA"/>
</dbReference>
<feature type="transmembrane region" description="Helical" evidence="2">
    <location>
        <begin position="621"/>
        <end position="642"/>
    </location>
</feature>
<accession>A0A699GXW7</accession>
<dbReference type="PANTHER" id="PTHR45728:SF3">
    <property type="entry name" value="ACETYL-COA CARBOXYLASE"/>
    <property type="match status" value="1"/>
</dbReference>
<keyword evidence="2" id="KW-0472">Membrane</keyword>
<dbReference type="SUPFAM" id="SSF52440">
    <property type="entry name" value="PreATP-grasp domain"/>
    <property type="match status" value="1"/>
</dbReference>
<keyword evidence="2" id="KW-0812">Transmembrane</keyword>
<feature type="transmembrane region" description="Helical" evidence="2">
    <location>
        <begin position="578"/>
        <end position="600"/>
    </location>
</feature>
<keyword evidence="3" id="KW-0808">Transferase</keyword>
<dbReference type="Gene3D" id="3.90.1770.10">
    <property type="entry name" value="PreATP-grasp domain"/>
    <property type="match status" value="1"/>
</dbReference>
<protein>
    <submittedName>
        <fullName evidence="3">RNA-directed DNA polymerase, eukaryota, reverse transcriptase zinc-binding domain protein</fullName>
    </submittedName>
</protein>
<evidence type="ECO:0000256" key="1">
    <source>
        <dbReference type="SAM" id="MobiDB-lite"/>
    </source>
</evidence>
<evidence type="ECO:0000313" key="3">
    <source>
        <dbReference type="EMBL" id="GEW65887.1"/>
    </source>
</evidence>
<sequence>MSEAQRMPLTGSFNYGNGHINGVISLRSSASRTAIDVFCHALGGKRPIHSILIANNGMVAVKGHASEISELPDALEATGIIFLGPPATSMAALGDKIGSSLIAQAADVLTLPWSCSHVKIPVNGCRGGKGIRKVYNDKEVKALFKQHPNFEDNKDLPKDSDSFGLGPFIKQRIGKDTMLNRSDTPVFPSGFTPSPTGDQSDSNHKPSDGVSFNNPGFSILERLEETIKVGLALGLNMEGCESTLASLVAEKGEFNVDLWMIRQAWGNAQFDFASTSARGKSGVVDGYWFPGAVQIRWIVVYAPQPLSSKIALWSSLSNLIGNWDGVLIMMGDFNEVREASERVVEKGIPDHRHFLLKETVVDYGPTPFRFFQTWLDMDGFQDLVVDTWKNDGIVESNSLISFKKKLQNLKQVIRNWVATKKVESHKLRKDHQHRLSIIDAKVDKGDASKEDFINRKHSLTVLGDLDRVEAKDLAQKAKIKWALEVLEKIGFGLKWRSWINGCLRNARSSVLVNGSPTDEFELFKGLRQGDPLSHFLFILAMEGLHALTCKADELGLFKVASIGRDIMNISHLMYADDVIFFVFLVFVFLKEMLLVWQTLLDKFSSKLTLWKARLLLVGGRLSLIKSVIGLATFRLGLFSAFMGPREHDVLRRVPKGGAEMSQFVALQAALGVPSQVNVTLGNGRLTVLVVFHCICSFFGRSSYFRHRSRAVMAKYYWSLLASWWDLDIPMCANIMDWFDWLDSLHVTNRAHAFLEGVRGRGAPMVHIELS</sequence>
<feature type="region of interest" description="Disordered" evidence="1">
    <location>
        <begin position="184"/>
        <end position="209"/>
    </location>
</feature>
<gene>
    <name evidence="3" type="ORF">Tci_237863</name>
</gene>
<feature type="transmembrane region" description="Helical" evidence="2">
    <location>
        <begin position="685"/>
        <end position="704"/>
    </location>
</feature>
<evidence type="ECO:0000256" key="2">
    <source>
        <dbReference type="SAM" id="Phobius"/>
    </source>
</evidence>
<dbReference type="GO" id="GO:0003964">
    <property type="term" value="F:RNA-directed DNA polymerase activity"/>
    <property type="evidence" value="ECO:0007669"/>
    <property type="project" value="UniProtKB-KW"/>
</dbReference>
<dbReference type="Gene3D" id="3.40.50.20">
    <property type="match status" value="1"/>
</dbReference>
<feature type="compositionally biased region" description="Polar residues" evidence="1">
    <location>
        <begin position="191"/>
        <end position="200"/>
    </location>
</feature>
<keyword evidence="2" id="KW-1133">Transmembrane helix</keyword>
<keyword evidence="3" id="KW-0548">Nucleotidyltransferase</keyword>
<reference evidence="3" key="1">
    <citation type="journal article" date="2019" name="Sci. Rep.">
        <title>Draft genome of Tanacetum cinerariifolium, the natural source of mosquito coil.</title>
        <authorList>
            <person name="Yamashiro T."/>
            <person name="Shiraishi A."/>
            <person name="Satake H."/>
            <person name="Nakayama K."/>
        </authorList>
    </citation>
    <scope>NUCLEOTIDE SEQUENCE</scope>
</reference>
<organism evidence="3">
    <name type="scientific">Tanacetum cinerariifolium</name>
    <name type="common">Dalmatian daisy</name>
    <name type="synonym">Chrysanthemum cinerariifolium</name>
    <dbReference type="NCBI Taxonomy" id="118510"/>
    <lineage>
        <taxon>Eukaryota</taxon>
        <taxon>Viridiplantae</taxon>
        <taxon>Streptophyta</taxon>
        <taxon>Embryophyta</taxon>
        <taxon>Tracheophyta</taxon>
        <taxon>Spermatophyta</taxon>
        <taxon>Magnoliopsida</taxon>
        <taxon>eudicotyledons</taxon>
        <taxon>Gunneridae</taxon>
        <taxon>Pentapetalae</taxon>
        <taxon>asterids</taxon>
        <taxon>campanulids</taxon>
        <taxon>Asterales</taxon>
        <taxon>Asteraceae</taxon>
        <taxon>Asteroideae</taxon>
        <taxon>Anthemideae</taxon>
        <taxon>Anthemidinae</taxon>
        <taxon>Tanacetum</taxon>
    </lineage>
</organism>
<dbReference type="GO" id="GO:0003989">
    <property type="term" value="F:acetyl-CoA carboxylase activity"/>
    <property type="evidence" value="ECO:0007669"/>
    <property type="project" value="InterPro"/>
</dbReference>
<dbReference type="EMBL" id="BKCJ010067994">
    <property type="protein sequence ID" value="GEW65887.1"/>
    <property type="molecule type" value="Genomic_DNA"/>
</dbReference>
<dbReference type="GO" id="GO:0006633">
    <property type="term" value="P:fatty acid biosynthetic process"/>
    <property type="evidence" value="ECO:0007669"/>
    <property type="project" value="TreeGrafter"/>
</dbReference>
<name>A0A699GXW7_TANCI</name>
<dbReference type="InterPro" id="IPR016185">
    <property type="entry name" value="PreATP-grasp_dom_sf"/>
</dbReference>
<keyword evidence="3" id="KW-0695">RNA-directed DNA polymerase</keyword>